<organism evidence="9 10">
    <name type="scientific">Actinocorallia aurantiaca</name>
    <dbReference type="NCBI Taxonomy" id="46204"/>
    <lineage>
        <taxon>Bacteria</taxon>
        <taxon>Bacillati</taxon>
        <taxon>Actinomycetota</taxon>
        <taxon>Actinomycetes</taxon>
        <taxon>Streptosporangiales</taxon>
        <taxon>Thermomonosporaceae</taxon>
        <taxon>Actinocorallia</taxon>
    </lineage>
</organism>
<dbReference type="Proteomes" id="UP001501842">
    <property type="component" value="Unassembled WGS sequence"/>
</dbReference>
<dbReference type="Gene3D" id="2.170.120.20">
    <property type="entry name" value="Ribosomal protein L25, beta domain"/>
    <property type="match status" value="1"/>
</dbReference>
<dbReference type="RefSeq" id="WP_344449958.1">
    <property type="nucleotide sequence ID" value="NZ_BAAATZ010000006.1"/>
</dbReference>
<comment type="subunit">
    <text evidence="5">Part of the 50S ribosomal subunit; part of the 5S rRNA/L5/L18/L25 subcomplex. Contacts the 5S rRNA. Binds to the 5S rRNA independently of L5 and L18.</text>
</comment>
<dbReference type="SUPFAM" id="SSF50715">
    <property type="entry name" value="Ribosomal protein L25-like"/>
    <property type="match status" value="1"/>
</dbReference>
<gene>
    <name evidence="5" type="primary">rplY</name>
    <name evidence="5" type="synonym">ctc</name>
    <name evidence="9" type="ORF">GCM10010439_19740</name>
</gene>
<proteinExistence type="inferred from homology"/>
<reference evidence="9 10" key="1">
    <citation type="journal article" date="2019" name="Int. J. Syst. Evol. Microbiol.">
        <title>The Global Catalogue of Microorganisms (GCM) 10K type strain sequencing project: providing services to taxonomists for standard genome sequencing and annotation.</title>
        <authorList>
            <consortium name="The Broad Institute Genomics Platform"/>
            <consortium name="The Broad Institute Genome Sequencing Center for Infectious Disease"/>
            <person name="Wu L."/>
            <person name="Ma J."/>
        </authorList>
    </citation>
    <scope>NUCLEOTIDE SEQUENCE [LARGE SCALE GENOMIC DNA]</scope>
    <source>
        <strain evidence="9 10">JCM 8201</strain>
    </source>
</reference>
<evidence type="ECO:0000256" key="3">
    <source>
        <dbReference type="ARBA" id="ARBA00022980"/>
    </source>
</evidence>
<evidence type="ECO:0000313" key="9">
    <source>
        <dbReference type="EMBL" id="GAA2723734.1"/>
    </source>
</evidence>
<dbReference type="InterPro" id="IPR001021">
    <property type="entry name" value="Ribosomal_bL25_long"/>
</dbReference>
<dbReference type="Pfam" id="PF01386">
    <property type="entry name" value="Ribosomal_L25p"/>
    <property type="match status" value="1"/>
</dbReference>
<keyword evidence="4 5" id="KW-0687">Ribonucleoprotein</keyword>
<keyword evidence="1 5" id="KW-0699">rRNA-binding</keyword>
<evidence type="ECO:0000313" key="10">
    <source>
        <dbReference type="Proteomes" id="UP001501842"/>
    </source>
</evidence>
<keyword evidence="2 5" id="KW-0694">RNA-binding</keyword>
<comment type="function">
    <text evidence="5">This is one of the proteins that binds to the 5S RNA in the ribosome where it forms part of the central protuberance.</text>
</comment>
<dbReference type="Pfam" id="PF14693">
    <property type="entry name" value="Ribosomal_TL5_C"/>
    <property type="match status" value="1"/>
</dbReference>
<dbReference type="NCBIfam" id="NF004131">
    <property type="entry name" value="PRK05618.2-1"/>
    <property type="match status" value="1"/>
</dbReference>
<evidence type="ECO:0000256" key="2">
    <source>
        <dbReference type="ARBA" id="ARBA00022884"/>
    </source>
</evidence>
<evidence type="ECO:0000256" key="5">
    <source>
        <dbReference type="HAMAP-Rule" id="MF_01334"/>
    </source>
</evidence>
<evidence type="ECO:0000256" key="6">
    <source>
        <dbReference type="SAM" id="MobiDB-lite"/>
    </source>
</evidence>
<dbReference type="Gene3D" id="2.40.240.10">
    <property type="entry name" value="Ribosomal Protein L25, Chain P"/>
    <property type="match status" value="1"/>
</dbReference>
<dbReference type="InterPro" id="IPR029751">
    <property type="entry name" value="Ribosomal_L25_dom"/>
</dbReference>
<evidence type="ECO:0000256" key="4">
    <source>
        <dbReference type="ARBA" id="ARBA00023274"/>
    </source>
</evidence>
<dbReference type="HAMAP" id="MF_01334">
    <property type="entry name" value="Ribosomal_bL25_CTC"/>
    <property type="match status" value="1"/>
</dbReference>
<comment type="similarity">
    <text evidence="5">Belongs to the bacterial ribosomal protein bL25 family. CTC subfamily.</text>
</comment>
<dbReference type="PANTHER" id="PTHR33284">
    <property type="entry name" value="RIBOSOMAL PROTEIN L25/GLN-TRNA SYNTHETASE, ANTI-CODON-BINDING DOMAIN-CONTAINING PROTEIN"/>
    <property type="match status" value="1"/>
</dbReference>
<protein>
    <recommendedName>
        <fullName evidence="5">Large ribosomal subunit protein bL25</fullName>
    </recommendedName>
    <alternativeName>
        <fullName evidence="5">General stress protein CTC</fullName>
    </alternativeName>
</protein>
<dbReference type="InterPro" id="IPR020056">
    <property type="entry name" value="Rbsml_bL25/Gln-tRNA_synth_N"/>
</dbReference>
<dbReference type="PANTHER" id="PTHR33284:SF1">
    <property type="entry name" value="RIBOSOMAL PROTEIN L25_GLN-TRNA SYNTHETASE, ANTI-CODON-BINDING DOMAIN-CONTAINING PROTEIN"/>
    <property type="match status" value="1"/>
</dbReference>
<dbReference type="InterPro" id="IPR011035">
    <property type="entry name" value="Ribosomal_bL25/Gln-tRNA_synth"/>
</dbReference>
<dbReference type="CDD" id="cd00495">
    <property type="entry name" value="Ribosomal_L25_TL5_CTC"/>
    <property type="match status" value="1"/>
</dbReference>
<accession>A0ABN3U3Q6</accession>
<sequence>MSEVRIAAEPRSEFGKGAARRTRRAGKVPAVLYGHGTDPQHITLPGHELMLALKTPNVLLRVSGLSGADELALPKDVQRDPLKGFLEHVDLLLVKSGEKVVVDIPITLAGEVPSGGQLAQELTTVSLEAEATHIPTEVVIDLSSLSEGSTVLVKDLDLPRGSIVAGDPEALVLQITGVSVVAEEAEGGEAEEAPAAE</sequence>
<dbReference type="NCBIfam" id="TIGR00731">
    <property type="entry name" value="bL25_bact_ctc"/>
    <property type="match status" value="1"/>
</dbReference>
<keyword evidence="3 5" id="KW-0689">Ribosomal protein</keyword>
<dbReference type="InterPro" id="IPR020930">
    <property type="entry name" value="Ribosomal_uL5_bac-type"/>
</dbReference>
<evidence type="ECO:0000256" key="1">
    <source>
        <dbReference type="ARBA" id="ARBA00022730"/>
    </source>
</evidence>
<feature type="region of interest" description="Disordered" evidence="6">
    <location>
        <begin position="1"/>
        <end position="22"/>
    </location>
</feature>
<feature type="domain" description="Large ribosomal subunit protein bL25 L25" evidence="7">
    <location>
        <begin position="6"/>
        <end position="91"/>
    </location>
</feature>
<dbReference type="EMBL" id="BAAATZ010000006">
    <property type="protein sequence ID" value="GAA2723734.1"/>
    <property type="molecule type" value="Genomic_DNA"/>
</dbReference>
<feature type="domain" description="Large ribosomal subunit protein bL25 beta" evidence="8">
    <location>
        <begin position="99"/>
        <end position="177"/>
    </location>
</feature>
<dbReference type="InterPro" id="IPR020057">
    <property type="entry name" value="Ribosomal_bL25_b-dom"/>
</dbReference>
<dbReference type="GO" id="GO:0005840">
    <property type="term" value="C:ribosome"/>
    <property type="evidence" value="ECO:0007669"/>
    <property type="project" value="UniProtKB-KW"/>
</dbReference>
<name>A0ABN3U3Q6_9ACTN</name>
<evidence type="ECO:0000259" key="8">
    <source>
        <dbReference type="Pfam" id="PF14693"/>
    </source>
</evidence>
<feature type="compositionally biased region" description="Basic and acidic residues" evidence="6">
    <location>
        <begin position="1"/>
        <end position="14"/>
    </location>
</feature>
<comment type="caution">
    <text evidence="9">The sequence shown here is derived from an EMBL/GenBank/DDBJ whole genome shotgun (WGS) entry which is preliminary data.</text>
</comment>
<keyword evidence="10" id="KW-1185">Reference proteome</keyword>
<dbReference type="InterPro" id="IPR037121">
    <property type="entry name" value="Ribosomal_bL25_C"/>
</dbReference>
<evidence type="ECO:0000259" key="7">
    <source>
        <dbReference type="Pfam" id="PF01386"/>
    </source>
</evidence>